<keyword evidence="6" id="KW-0670">Pyruvate</keyword>
<evidence type="ECO:0000313" key="6">
    <source>
        <dbReference type="EMBL" id="SCW80605.1"/>
    </source>
</evidence>
<dbReference type="AlphaFoldDB" id="A0A1G4TIG9"/>
<dbReference type="EMBL" id="FMTS01000008">
    <property type="protein sequence ID" value="SCW80605.1"/>
    <property type="molecule type" value="Genomic_DNA"/>
</dbReference>
<protein>
    <submittedName>
        <fullName evidence="6">Hydroxypyruvate isomerase</fullName>
    </submittedName>
</protein>
<feature type="domain" description="Xylose isomerase-like TIM barrel" evidence="5">
    <location>
        <begin position="56"/>
        <end position="284"/>
    </location>
</feature>
<organism evidence="6 7">
    <name type="scientific">Asticcacaulis taihuensis</name>
    <dbReference type="NCBI Taxonomy" id="260084"/>
    <lineage>
        <taxon>Bacteria</taxon>
        <taxon>Pseudomonadati</taxon>
        <taxon>Pseudomonadota</taxon>
        <taxon>Alphaproteobacteria</taxon>
        <taxon>Caulobacterales</taxon>
        <taxon>Caulobacteraceae</taxon>
        <taxon>Asticcacaulis</taxon>
    </lineage>
</organism>
<feature type="active site" description="Proton donor/acceptor" evidence="3">
    <location>
        <position position="273"/>
    </location>
</feature>
<keyword evidence="7" id="KW-1185">Reference proteome</keyword>
<gene>
    <name evidence="6" type="ORF">SAMN02927928_3563</name>
</gene>
<evidence type="ECO:0000259" key="5">
    <source>
        <dbReference type="Pfam" id="PF01261"/>
    </source>
</evidence>
<dbReference type="PANTHER" id="PTHR43489">
    <property type="entry name" value="ISOMERASE"/>
    <property type="match status" value="1"/>
</dbReference>
<dbReference type="PIRSF" id="PIRSF006241">
    <property type="entry name" value="HyI"/>
    <property type="match status" value="1"/>
</dbReference>
<dbReference type="RefSeq" id="WP_090650500.1">
    <property type="nucleotide sequence ID" value="NZ_CBCRYE010000002.1"/>
</dbReference>
<dbReference type="Pfam" id="PF01261">
    <property type="entry name" value="AP_endonuc_2"/>
    <property type="match status" value="1"/>
</dbReference>
<dbReference type="OrthoDB" id="9786584at2"/>
<dbReference type="Proteomes" id="UP000199150">
    <property type="component" value="Unassembled WGS sequence"/>
</dbReference>
<dbReference type="GO" id="GO:0016853">
    <property type="term" value="F:isomerase activity"/>
    <property type="evidence" value="ECO:0007669"/>
    <property type="project" value="UniProtKB-KW"/>
</dbReference>
<feature type="active site" description="Proton donor/acceptor" evidence="3">
    <location>
        <position position="176"/>
    </location>
</feature>
<dbReference type="InterPro" id="IPR026040">
    <property type="entry name" value="HyI-like"/>
</dbReference>
<comment type="similarity">
    <text evidence="2">Belongs to the hyi family.</text>
</comment>
<name>A0A1G4TIG9_9CAUL</name>
<reference evidence="7" key="1">
    <citation type="submission" date="2016-10" db="EMBL/GenBank/DDBJ databases">
        <authorList>
            <person name="Varghese N."/>
            <person name="Submissions S."/>
        </authorList>
    </citation>
    <scope>NUCLEOTIDE SEQUENCE [LARGE SCALE GENOMIC DNA]</scope>
    <source>
        <strain evidence="7">CGMCC 1.3431</strain>
    </source>
</reference>
<dbReference type="InterPro" id="IPR013022">
    <property type="entry name" value="Xyl_isomerase-like_TIM-brl"/>
</dbReference>
<evidence type="ECO:0000256" key="4">
    <source>
        <dbReference type="SAM" id="SignalP"/>
    </source>
</evidence>
<dbReference type="STRING" id="260084.SAMN02927928_3563"/>
<dbReference type="PROSITE" id="PS51318">
    <property type="entry name" value="TAT"/>
    <property type="match status" value="1"/>
</dbReference>
<evidence type="ECO:0000313" key="7">
    <source>
        <dbReference type="Proteomes" id="UP000199150"/>
    </source>
</evidence>
<accession>A0A1G4TIG9</accession>
<dbReference type="InterPro" id="IPR050417">
    <property type="entry name" value="Sugar_Epim/Isomerase"/>
</dbReference>
<keyword evidence="1 2" id="KW-0413">Isomerase</keyword>
<dbReference type="Gene3D" id="3.20.20.150">
    <property type="entry name" value="Divalent-metal-dependent TIM barrel enzymes"/>
    <property type="match status" value="1"/>
</dbReference>
<sequence>MSNLTRRAAFALAGLAATTPALNTPAAAATDIRMALKPFACNLDTWFMDTPFAGRFALAAKIGFTQVEFWPVRRAKNEESMDATKARALLDSNGLTLTQYAPAAPNFSDPANHDALTAMIREAIADSAILGCKAITLVGHHIVDGMSREAMLSGYTTGLMRIAPLLEQAGLTALIEPFNTVNHQGHLLNGSRPAVAMLHAVNSPMIKLQWDFYHMQLEDGDLIEKFTAAIDQVGYVQLGDVPGRHQPGTGEVNHVNLLKAIRAAGYKGPMGLEYYPLDNDYKRAVSDAMALSIAAGFA</sequence>
<evidence type="ECO:0000256" key="2">
    <source>
        <dbReference type="PIRNR" id="PIRNR006241"/>
    </source>
</evidence>
<dbReference type="InterPro" id="IPR036237">
    <property type="entry name" value="Xyl_isomerase-like_sf"/>
</dbReference>
<dbReference type="SUPFAM" id="SSF51658">
    <property type="entry name" value="Xylose isomerase-like"/>
    <property type="match status" value="1"/>
</dbReference>
<feature type="signal peptide" evidence="4">
    <location>
        <begin position="1"/>
        <end position="23"/>
    </location>
</feature>
<dbReference type="InterPro" id="IPR006311">
    <property type="entry name" value="TAT_signal"/>
</dbReference>
<evidence type="ECO:0000256" key="1">
    <source>
        <dbReference type="ARBA" id="ARBA00023235"/>
    </source>
</evidence>
<feature type="chain" id="PRO_5011488689" evidence="4">
    <location>
        <begin position="24"/>
        <end position="298"/>
    </location>
</feature>
<proteinExistence type="inferred from homology"/>
<keyword evidence="4" id="KW-0732">Signal</keyword>
<evidence type="ECO:0000256" key="3">
    <source>
        <dbReference type="PIRSR" id="PIRSR006241-50"/>
    </source>
</evidence>